<comment type="caution">
    <text evidence="2">The sequence shown here is derived from an EMBL/GenBank/DDBJ whole genome shotgun (WGS) entry which is preliminary data.</text>
</comment>
<dbReference type="PANTHER" id="PTHR34853">
    <property type="match status" value="1"/>
</dbReference>
<reference evidence="2 3" key="1">
    <citation type="submission" date="2019-10" db="EMBL/GenBank/DDBJ databases">
        <title>Nocardia macrotermitis sp. nov. and Nocardia aurantia sp. nov., isolated from the gut of fungus growing-termite Macrotermes natalensis.</title>
        <authorList>
            <person name="Benndorf R."/>
            <person name="Schwitalla J."/>
            <person name="Martin K."/>
            <person name="De Beer W."/>
            <person name="Kaster A.-K."/>
            <person name="Vollmers J."/>
            <person name="Poulsen M."/>
            <person name="Beemelmanns C."/>
        </authorList>
    </citation>
    <scope>NUCLEOTIDE SEQUENCE [LARGE SCALE GENOMIC DNA]</scope>
    <source>
        <strain evidence="2 3">RB56</strain>
    </source>
</reference>
<dbReference type="GO" id="GO:0004806">
    <property type="term" value="F:triacylglycerol lipase activity"/>
    <property type="evidence" value="ECO:0007669"/>
    <property type="project" value="InterPro"/>
</dbReference>
<dbReference type="AlphaFoldDB" id="A0A7K0DN50"/>
<organism evidence="2 3">
    <name type="scientific">Nocardia aurantia</name>
    <dbReference type="NCBI Taxonomy" id="2585199"/>
    <lineage>
        <taxon>Bacteria</taxon>
        <taxon>Bacillati</taxon>
        <taxon>Actinomycetota</taxon>
        <taxon>Actinomycetes</taxon>
        <taxon>Mycobacteriales</taxon>
        <taxon>Nocardiaceae</taxon>
        <taxon>Nocardia</taxon>
    </lineage>
</organism>
<keyword evidence="3" id="KW-1185">Reference proteome</keyword>
<proteinExistence type="predicted"/>
<dbReference type="Proteomes" id="UP000431401">
    <property type="component" value="Unassembled WGS sequence"/>
</dbReference>
<gene>
    <name evidence="2" type="ORF">NRB56_17960</name>
</gene>
<feature type="signal peptide" evidence="1">
    <location>
        <begin position="1"/>
        <end position="22"/>
    </location>
</feature>
<dbReference type="InterPro" id="IPR005152">
    <property type="entry name" value="Lipase_secreted"/>
</dbReference>
<dbReference type="Pfam" id="PF03583">
    <property type="entry name" value="LIP"/>
    <property type="match status" value="1"/>
</dbReference>
<dbReference type="Gene3D" id="1.10.260.130">
    <property type="match status" value="1"/>
</dbReference>
<evidence type="ECO:0000313" key="3">
    <source>
        <dbReference type="Proteomes" id="UP000431401"/>
    </source>
</evidence>
<sequence length="496" mass="51619">MRNWWIPAAAILILSAPATAVAQPPLPALPPLPVIPGLPAIPGLPPPAPLPEPVAPQADPAAAPALPAMGRLALPDLPEVQQWIDRVIPPPPIVPQSAAVASLPGLTPDLARLQQAVLPAAVGDPFFDAWPDGLDAAAPGEVLEVRDVTATAAPVLTSPVRQVLQLKFRTTDAHDAPSFATASLVLPSTPWTGAGSRPVVVNNLPIDALGRACTASYSLAHGISPVYTNVTDFLPPTTQLAVWRGYAVLIPDHEGPRMAYAEPYVAGHAVLDSIRAVRELPSGEFAGSRFGMTGYSGGAIATRGAVALIGSYAPELADVVAGAALGGVPADYELLGRSMNANLAAGFFLAATFGVGRERPEILGEMNNLGRWAAVSPLKDTCGSIFAVPGLLQLPIDLAADIPDPLHGAVAAEVYRITAMADLKSAVPLYIYNGEQEFWIPAAGARNLFRQQCALGATAEYRSVFGEHVIAGVVGYPEAIAWLDQRLQGVPAPDEC</sequence>
<dbReference type="InterPro" id="IPR029058">
    <property type="entry name" value="AB_hydrolase_fold"/>
</dbReference>
<accession>A0A7K0DN50</accession>
<evidence type="ECO:0008006" key="4">
    <source>
        <dbReference type="Google" id="ProtNLM"/>
    </source>
</evidence>
<feature type="chain" id="PRO_5029800237" description="Lipase" evidence="1">
    <location>
        <begin position="23"/>
        <end position="496"/>
    </location>
</feature>
<dbReference type="Gene3D" id="3.40.50.1820">
    <property type="entry name" value="alpha/beta hydrolase"/>
    <property type="match status" value="1"/>
</dbReference>
<evidence type="ECO:0000313" key="2">
    <source>
        <dbReference type="EMBL" id="MQY26234.1"/>
    </source>
</evidence>
<name>A0A7K0DN50_9NOCA</name>
<dbReference type="GO" id="GO:0016042">
    <property type="term" value="P:lipid catabolic process"/>
    <property type="evidence" value="ECO:0007669"/>
    <property type="project" value="InterPro"/>
</dbReference>
<dbReference type="PANTHER" id="PTHR34853:SF1">
    <property type="entry name" value="LIPASE 5"/>
    <property type="match status" value="1"/>
</dbReference>
<keyword evidence="1" id="KW-0732">Signal</keyword>
<dbReference type="SUPFAM" id="SSF53474">
    <property type="entry name" value="alpha/beta-Hydrolases"/>
    <property type="match status" value="1"/>
</dbReference>
<evidence type="ECO:0000256" key="1">
    <source>
        <dbReference type="SAM" id="SignalP"/>
    </source>
</evidence>
<dbReference type="EMBL" id="WEGI01000003">
    <property type="protein sequence ID" value="MQY26234.1"/>
    <property type="molecule type" value="Genomic_DNA"/>
</dbReference>
<protein>
    <recommendedName>
        <fullName evidence="4">Lipase</fullName>
    </recommendedName>
</protein>